<dbReference type="Proteomes" id="UP000319769">
    <property type="component" value="Unassembled WGS sequence"/>
</dbReference>
<dbReference type="GO" id="GO:0016810">
    <property type="term" value="F:hydrolase activity, acting on carbon-nitrogen (but not peptide) bonds"/>
    <property type="evidence" value="ECO:0007669"/>
    <property type="project" value="InterPro"/>
</dbReference>
<reference evidence="2" key="1">
    <citation type="submission" date="2019-09" db="EMBL/GenBank/DDBJ databases">
        <authorList>
            <person name="Teo W.F.A."/>
            <person name="Duangmal K."/>
        </authorList>
    </citation>
    <scope>NUCLEOTIDE SEQUENCE [LARGE SCALE GENOMIC DNA]</scope>
    <source>
        <strain evidence="2">K81G1</strain>
    </source>
</reference>
<dbReference type="Gene3D" id="3.10.310.70">
    <property type="match status" value="1"/>
</dbReference>
<dbReference type="PANTHER" id="PTHR22642">
    <property type="entry name" value="IMIDAZOLONEPROPIONASE"/>
    <property type="match status" value="1"/>
</dbReference>
<proteinExistence type="predicted"/>
<evidence type="ECO:0000313" key="2">
    <source>
        <dbReference type="EMBL" id="KAA9150216.1"/>
    </source>
</evidence>
<evidence type="ECO:0000313" key="3">
    <source>
        <dbReference type="Proteomes" id="UP000319769"/>
    </source>
</evidence>
<dbReference type="InterPro" id="IPR013108">
    <property type="entry name" value="Amidohydro_3"/>
</dbReference>
<dbReference type="PANTHER" id="PTHR22642:SF2">
    <property type="entry name" value="PROTEIN LONG AFTER FAR-RED 3"/>
    <property type="match status" value="1"/>
</dbReference>
<dbReference type="Gene3D" id="2.30.40.10">
    <property type="entry name" value="Urease, subunit C, domain 1"/>
    <property type="match status" value="1"/>
</dbReference>
<dbReference type="Gene3D" id="3.20.20.140">
    <property type="entry name" value="Metal-dependent hydrolases"/>
    <property type="match status" value="1"/>
</dbReference>
<comment type="caution">
    <text evidence="2">The sequence shown here is derived from an EMBL/GenBank/DDBJ whole genome shotgun (WGS) entry which is preliminary data.</text>
</comment>
<evidence type="ECO:0000259" key="1">
    <source>
        <dbReference type="Pfam" id="PF07969"/>
    </source>
</evidence>
<sequence>MSYLLREAEVDGRIIDVRLENGKVTALGPGLDATGAEVVEGHGRALIPGLTDHHLHLLALAAELRSVHCGPPHDADSLRAALAAAEPDRHGWIRGTGYIESVAGQLNRWKLDELYPAGPVRIQHRSGAMWMLNSEAAQAVGLDGADLPGVERDSAGRATGRLWREDDWLRANLPPAEPLMLDVVGRTLTRHGITAVADATPDLDTSAIKLITAAQLPQEVLLLGAPLGAAGHTGPYKIVIADSALPGIDELTSRIRAAHSTGRPVAVHCVSREALFLLIAALHETGTVAGDRIEHASVVPEEALPLLKGLGVRVVTQPGFLADRGDDYLRDVERDDQPGLYRVASLGEYGIPVALSSDAPYGPLNPWEVIAAAVNRRTATRQVVGAAEAISPRAALDAYLCPADDPGGEPRRVRVGSADLVLLDAPLAEVLNGRTNPVCEVFVAGQRFSV</sequence>
<dbReference type="SUPFAM" id="SSF51556">
    <property type="entry name" value="Metallo-dependent hydrolases"/>
    <property type="match status" value="1"/>
</dbReference>
<gene>
    <name evidence="2" type="ORF">FPZ12_041670</name>
</gene>
<name>A0A5N0UKS9_9PSEU</name>
<feature type="domain" description="Amidohydrolase 3" evidence="1">
    <location>
        <begin position="38"/>
        <end position="426"/>
    </location>
</feature>
<dbReference type="InterPro" id="IPR032466">
    <property type="entry name" value="Metal_Hydrolase"/>
</dbReference>
<organism evidence="2 3">
    <name type="scientific">Amycolatopsis acidicola</name>
    <dbReference type="NCBI Taxonomy" id="2596893"/>
    <lineage>
        <taxon>Bacteria</taxon>
        <taxon>Bacillati</taxon>
        <taxon>Actinomycetota</taxon>
        <taxon>Actinomycetes</taxon>
        <taxon>Pseudonocardiales</taxon>
        <taxon>Pseudonocardiaceae</taxon>
        <taxon>Amycolatopsis</taxon>
    </lineage>
</organism>
<dbReference type="RefSeq" id="WP_144757951.1">
    <property type="nucleotide sequence ID" value="NZ_VMNW02000122.1"/>
</dbReference>
<dbReference type="AlphaFoldDB" id="A0A5N0UKS9"/>
<protein>
    <submittedName>
        <fullName evidence="2">Amidohydrolase family protein</fullName>
    </submittedName>
</protein>
<dbReference type="OrthoDB" id="3173428at2"/>
<dbReference type="SUPFAM" id="SSF51338">
    <property type="entry name" value="Composite domain of metallo-dependent hydrolases"/>
    <property type="match status" value="1"/>
</dbReference>
<dbReference type="EMBL" id="VMNW02000122">
    <property type="protein sequence ID" value="KAA9150216.1"/>
    <property type="molecule type" value="Genomic_DNA"/>
</dbReference>
<accession>A0A5N0UKS9</accession>
<keyword evidence="3" id="KW-1185">Reference proteome</keyword>
<dbReference type="InterPro" id="IPR011059">
    <property type="entry name" value="Metal-dep_hydrolase_composite"/>
</dbReference>
<dbReference type="Pfam" id="PF07969">
    <property type="entry name" value="Amidohydro_3"/>
    <property type="match status" value="1"/>
</dbReference>